<evidence type="ECO:0000313" key="1">
    <source>
        <dbReference type="EMBL" id="CAJ2629641.1"/>
    </source>
</evidence>
<protein>
    <submittedName>
        <fullName evidence="1">Uncharacterized protein</fullName>
    </submittedName>
</protein>
<dbReference type="Proteomes" id="UP001177021">
    <property type="component" value="Unassembled WGS sequence"/>
</dbReference>
<sequence>MFSYCDGSTDLVWHKQIPLKVLVLALKLLRNRLPTKDNLEARNIIHHDACFCVNGCGASETVDHLFLSCPVFAPLWTMVRSWLGVVATDAEMLQDHFVQFVNCSGGFRARRSFLQLVWLCCVSVLWHERNNRVFKAT</sequence>
<evidence type="ECO:0000313" key="2">
    <source>
        <dbReference type="Proteomes" id="UP001177021"/>
    </source>
</evidence>
<keyword evidence="2" id="KW-1185">Reference proteome</keyword>
<reference evidence="1" key="1">
    <citation type="submission" date="2023-10" db="EMBL/GenBank/DDBJ databases">
        <authorList>
            <person name="Rodriguez Cubillos JULIANA M."/>
            <person name="De Vega J."/>
        </authorList>
    </citation>
    <scope>NUCLEOTIDE SEQUENCE</scope>
</reference>
<accession>A0ACB0IC92</accession>
<name>A0ACB0IC92_TRIPR</name>
<proteinExistence type="predicted"/>
<dbReference type="EMBL" id="CASHSV030000001">
    <property type="protein sequence ID" value="CAJ2629641.1"/>
    <property type="molecule type" value="Genomic_DNA"/>
</dbReference>
<organism evidence="1 2">
    <name type="scientific">Trifolium pratense</name>
    <name type="common">Red clover</name>
    <dbReference type="NCBI Taxonomy" id="57577"/>
    <lineage>
        <taxon>Eukaryota</taxon>
        <taxon>Viridiplantae</taxon>
        <taxon>Streptophyta</taxon>
        <taxon>Embryophyta</taxon>
        <taxon>Tracheophyta</taxon>
        <taxon>Spermatophyta</taxon>
        <taxon>Magnoliopsida</taxon>
        <taxon>eudicotyledons</taxon>
        <taxon>Gunneridae</taxon>
        <taxon>Pentapetalae</taxon>
        <taxon>rosids</taxon>
        <taxon>fabids</taxon>
        <taxon>Fabales</taxon>
        <taxon>Fabaceae</taxon>
        <taxon>Papilionoideae</taxon>
        <taxon>50 kb inversion clade</taxon>
        <taxon>NPAAA clade</taxon>
        <taxon>Hologalegina</taxon>
        <taxon>IRL clade</taxon>
        <taxon>Trifolieae</taxon>
        <taxon>Trifolium</taxon>
    </lineage>
</organism>
<comment type="caution">
    <text evidence="1">The sequence shown here is derived from an EMBL/GenBank/DDBJ whole genome shotgun (WGS) entry which is preliminary data.</text>
</comment>
<gene>
    <name evidence="1" type="ORF">MILVUS5_LOCUS1583</name>
</gene>